<proteinExistence type="predicted"/>
<keyword evidence="1" id="KW-1133">Transmembrane helix</keyword>
<evidence type="ECO:0000313" key="3">
    <source>
        <dbReference type="Proteomes" id="UP000499080"/>
    </source>
</evidence>
<feature type="transmembrane region" description="Helical" evidence="1">
    <location>
        <begin position="15"/>
        <end position="39"/>
    </location>
</feature>
<dbReference type="AlphaFoldDB" id="A0A4Y2KVZ3"/>
<evidence type="ECO:0000256" key="1">
    <source>
        <dbReference type="SAM" id="Phobius"/>
    </source>
</evidence>
<dbReference type="OrthoDB" id="10210167at2759"/>
<dbReference type="EMBL" id="BGPR01005085">
    <property type="protein sequence ID" value="GBN06634.1"/>
    <property type="molecule type" value="Genomic_DNA"/>
</dbReference>
<protein>
    <submittedName>
        <fullName evidence="2">Uncharacterized protein</fullName>
    </submittedName>
</protein>
<keyword evidence="1" id="KW-0812">Transmembrane</keyword>
<organism evidence="2 3">
    <name type="scientific">Araneus ventricosus</name>
    <name type="common">Orbweaver spider</name>
    <name type="synonym">Epeira ventricosa</name>
    <dbReference type="NCBI Taxonomy" id="182803"/>
    <lineage>
        <taxon>Eukaryota</taxon>
        <taxon>Metazoa</taxon>
        <taxon>Ecdysozoa</taxon>
        <taxon>Arthropoda</taxon>
        <taxon>Chelicerata</taxon>
        <taxon>Arachnida</taxon>
        <taxon>Araneae</taxon>
        <taxon>Araneomorphae</taxon>
        <taxon>Entelegynae</taxon>
        <taxon>Araneoidea</taxon>
        <taxon>Araneidae</taxon>
        <taxon>Araneus</taxon>
    </lineage>
</organism>
<reference evidence="2 3" key="1">
    <citation type="journal article" date="2019" name="Sci. Rep.">
        <title>Orb-weaving spider Araneus ventricosus genome elucidates the spidroin gene catalogue.</title>
        <authorList>
            <person name="Kono N."/>
            <person name="Nakamura H."/>
            <person name="Ohtoshi R."/>
            <person name="Moran D.A.P."/>
            <person name="Shinohara A."/>
            <person name="Yoshida Y."/>
            <person name="Fujiwara M."/>
            <person name="Mori M."/>
            <person name="Tomita M."/>
            <person name="Arakawa K."/>
        </authorList>
    </citation>
    <scope>NUCLEOTIDE SEQUENCE [LARGE SCALE GENOMIC DNA]</scope>
</reference>
<comment type="caution">
    <text evidence="2">The sequence shown here is derived from an EMBL/GenBank/DDBJ whole genome shotgun (WGS) entry which is preliminary data.</text>
</comment>
<gene>
    <name evidence="2" type="ORF">AVEN_215808_1</name>
</gene>
<accession>A0A4Y2KVZ3</accession>
<evidence type="ECO:0000313" key="2">
    <source>
        <dbReference type="EMBL" id="GBN06634.1"/>
    </source>
</evidence>
<keyword evidence="3" id="KW-1185">Reference proteome</keyword>
<dbReference type="Proteomes" id="UP000499080">
    <property type="component" value="Unassembled WGS sequence"/>
</dbReference>
<keyword evidence="1" id="KW-0472">Membrane</keyword>
<sequence length="147" mass="16688">MNRGGVSLVNREVEYSPYCFVAAYISPNLILVDFICVIFSTGEFKHSRVGSTYLQTYLIDFTELQYSMLIRSLKIFVNKGQHGTIQAFSADTSNPRKLMFAVNSPACEDLRRYSGYPFCPDCVCFKKKYAGIALCKFHLSCMENVDL</sequence>
<name>A0A4Y2KVZ3_ARAVE</name>